<protein>
    <recommendedName>
        <fullName evidence="2">Clr5 domain-containing protein</fullName>
    </recommendedName>
</protein>
<feature type="compositionally biased region" description="Polar residues" evidence="1">
    <location>
        <begin position="129"/>
        <end position="145"/>
    </location>
</feature>
<evidence type="ECO:0000256" key="1">
    <source>
        <dbReference type="SAM" id="MobiDB-lite"/>
    </source>
</evidence>
<organism evidence="3 4">
    <name type="scientific">Chaetomium strumarium</name>
    <dbReference type="NCBI Taxonomy" id="1170767"/>
    <lineage>
        <taxon>Eukaryota</taxon>
        <taxon>Fungi</taxon>
        <taxon>Dikarya</taxon>
        <taxon>Ascomycota</taxon>
        <taxon>Pezizomycotina</taxon>
        <taxon>Sordariomycetes</taxon>
        <taxon>Sordariomycetidae</taxon>
        <taxon>Sordariales</taxon>
        <taxon>Chaetomiaceae</taxon>
        <taxon>Chaetomium</taxon>
    </lineage>
</organism>
<evidence type="ECO:0000259" key="2">
    <source>
        <dbReference type="Pfam" id="PF14420"/>
    </source>
</evidence>
<dbReference type="EMBL" id="JAUDZG010000001">
    <property type="protein sequence ID" value="KAK3311100.1"/>
    <property type="molecule type" value="Genomic_DNA"/>
</dbReference>
<dbReference type="AlphaFoldDB" id="A0AAJ0H3Y3"/>
<keyword evidence="4" id="KW-1185">Reference proteome</keyword>
<reference evidence="3" key="1">
    <citation type="journal article" date="2023" name="Mol. Phylogenet. Evol.">
        <title>Genome-scale phylogeny and comparative genomics of the fungal order Sordariales.</title>
        <authorList>
            <person name="Hensen N."/>
            <person name="Bonometti L."/>
            <person name="Westerberg I."/>
            <person name="Brannstrom I.O."/>
            <person name="Guillou S."/>
            <person name="Cros-Aarteil S."/>
            <person name="Calhoun S."/>
            <person name="Haridas S."/>
            <person name="Kuo A."/>
            <person name="Mondo S."/>
            <person name="Pangilinan J."/>
            <person name="Riley R."/>
            <person name="LaButti K."/>
            <person name="Andreopoulos B."/>
            <person name="Lipzen A."/>
            <person name="Chen C."/>
            <person name="Yan M."/>
            <person name="Daum C."/>
            <person name="Ng V."/>
            <person name="Clum A."/>
            <person name="Steindorff A."/>
            <person name="Ohm R.A."/>
            <person name="Martin F."/>
            <person name="Silar P."/>
            <person name="Natvig D.O."/>
            <person name="Lalanne C."/>
            <person name="Gautier V."/>
            <person name="Ament-Velasquez S.L."/>
            <person name="Kruys A."/>
            <person name="Hutchinson M.I."/>
            <person name="Powell A.J."/>
            <person name="Barry K."/>
            <person name="Miller A.N."/>
            <person name="Grigoriev I.V."/>
            <person name="Debuchy R."/>
            <person name="Gladieux P."/>
            <person name="Hiltunen Thoren M."/>
            <person name="Johannesson H."/>
        </authorList>
    </citation>
    <scope>NUCLEOTIDE SEQUENCE</scope>
    <source>
        <strain evidence="3">CBS 333.67</strain>
    </source>
</reference>
<proteinExistence type="predicted"/>
<sequence>MVSSLIRQQFVWKTTPVAPRAQPVSPEHWEGHRKIICEMYKSATLEEVMRYMEANHGFAPSRKQYILQLGKWGLRKYGKEPVRVALEDVSMPGKASGISDGPPDYPLPEPPPAKRRKLGDTVPRETRGTNRNTSHGVSTSQSEGPCCNSNKRIFPASLLGSTLADGLSHTEIEVEIEQVELAAEFFLHSRCYEDSYRLYTLLLNWTKSHGAPLCPFAFELLKRVVIGRARSGEYDPENPTAGRLSGWDDVAEEDASVLFYRRVRLWESQRASGVLRAYEAAIRDTQADYFRQAFLKPKTAIRDVDGPLGCSRLGMVDCFANSSSVDVLIVCLRWLLRRATRPSLASRMHAEAVPAGSDDHWRRVLFTSMFTSFWGEFRDEVKLSDTPSWAEMMNLTTGISATELLAVVTNLVLQHAPAPSSTSGVLNIILYCEESIDLVIEGMLGMRNEQLAERFFRAFVDPARLRPGTLRCTYNNIWDDVAMRLSRATVLKHLNLEPVSFLDLISQGAPAHQDSEAQPPDPLDWTLPVTRDTSPAPESASSNPADLEAETGDNTMLTASPIAVPIGVPGRTTGPQLPPLTDQLHSPDYKSMAALRDHITATVDLQSAMSKLSIDLPSAVLGPASWKSIKSSPSQGLRRTLGYGVFSGVNSPAFRFSGSAAASLGSVLSGASR</sequence>
<accession>A0AAJ0H3Y3</accession>
<feature type="domain" description="Clr5" evidence="2">
    <location>
        <begin position="26"/>
        <end position="76"/>
    </location>
</feature>
<dbReference type="InterPro" id="IPR025676">
    <property type="entry name" value="Clr5_dom"/>
</dbReference>
<dbReference type="Proteomes" id="UP001273166">
    <property type="component" value="Unassembled WGS sequence"/>
</dbReference>
<feature type="compositionally biased region" description="Basic and acidic residues" evidence="1">
    <location>
        <begin position="118"/>
        <end position="128"/>
    </location>
</feature>
<reference evidence="3" key="2">
    <citation type="submission" date="2023-06" db="EMBL/GenBank/DDBJ databases">
        <authorList>
            <consortium name="Lawrence Berkeley National Laboratory"/>
            <person name="Mondo S.J."/>
            <person name="Hensen N."/>
            <person name="Bonometti L."/>
            <person name="Westerberg I."/>
            <person name="Brannstrom I.O."/>
            <person name="Guillou S."/>
            <person name="Cros-Aarteil S."/>
            <person name="Calhoun S."/>
            <person name="Haridas S."/>
            <person name="Kuo A."/>
            <person name="Pangilinan J."/>
            <person name="Riley R."/>
            <person name="Labutti K."/>
            <person name="Andreopoulos B."/>
            <person name="Lipzen A."/>
            <person name="Chen C."/>
            <person name="Yanf M."/>
            <person name="Daum C."/>
            <person name="Ng V."/>
            <person name="Clum A."/>
            <person name="Steindorff A."/>
            <person name="Ohm R."/>
            <person name="Martin F."/>
            <person name="Silar P."/>
            <person name="Natvig D."/>
            <person name="Lalanne C."/>
            <person name="Gautier V."/>
            <person name="Ament-Velasquez S.L."/>
            <person name="Kruys A."/>
            <person name="Hutchinson M.I."/>
            <person name="Powell A.J."/>
            <person name="Barry K."/>
            <person name="Miller A.N."/>
            <person name="Grigoriev I.V."/>
            <person name="Debuchy R."/>
            <person name="Gladieux P."/>
            <person name="Thoren M.H."/>
            <person name="Johannesson H."/>
        </authorList>
    </citation>
    <scope>NUCLEOTIDE SEQUENCE</scope>
    <source>
        <strain evidence="3">CBS 333.67</strain>
    </source>
</reference>
<dbReference type="PANTHER" id="PTHR38788:SF3">
    <property type="entry name" value="CLR5 DOMAIN-CONTAINING PROTEIN"/>
    <property type="match status" value="1"/>
</dbReference>
<evidence type="ECO:0000313" key="4">
    <source>
        <dbReference type="Proteomes" id="UP001273166"/>
    </source>
</evidence>
<dbReference type="Pfam" id="PF14420">
    <property type="entry name" value="Clr5"/>
    <property type="match status" value="1"/>
</dbReference>
<name>A0AAJ0H3Y3_9PEZI</name>
<feature type="region of interest" description="Disordered" evidence="1">
    <location>
        <begin position="93"/>
        <end position="145"/>
    </location>
</feature>
<dbReference type="GeneID" id="87887328"/>
<dbReference type="RefSeq" id="XP_062726880.1">
    <property type="nucleotide sequence ID" value="XM_062868499.1"/>
</dbReference>
<feature type="compositionally biased region" description="Low complexity" evidence="1">
    <location>
        <begin position="534"/>
        <end position="545"/>
    </location>
</feature>
<evidence type="ECO:0000313" key="3">
    <source>
        <dbReference type="EMBL" id="KAK3311100.1"/>
    </source>
</evidence>
<gene>
    <name evidence="3" type="ORF">B0T15DRAFT_520400</name>
</gene>
<comment type="caution">
    <text evidence="3">The sequence shown here is derived from an EMBL/GenBank/DDBJ whole genome shotgun (WGS) entry which is preliminary data.</text>
</comment>
<feature type="region of interest" description="Disordered" evidence="1">
    <location>
        <begin position="510"/>
        <end position="549"/>
    </location>
</feature>
<dbReference type="PANTHER" id="PTHR38788">
    <property type="entry name" value="CLR5 DOMAIN-CONTAINING PROTEIN"/>
    <property type="match status" value="1"/>
</dbReference>